<evidence type="ECO:0000313" key="6">
    <source>
        <dbReference type="Proteomes" id="UP000236161"/>
    </source>
</evidence>
<evidence type="ECO:0000256" key="1">
    <source>
        <dbReference type="ARBA" id="ARBA00009778"/>
    </source>
</evidence>
<gene>
    <name evidence="5" type="primary">ICR1</name>
    <name evidence="5" type="ORF">AXF42_Ash003212</name>
</gene>
<dbReference type="PANTHER" id="PTHR34224:SF2">
    <property type="entry name" value="INTERACTOR OF CONSTITUTIVE ACTIVE ROPS 4"/>
    <property type="match status" value="1"/>
</dbReference>
<sequence>MPRPRGSELAHQRQSPRPPLHLRSTASSDANSIYRDAINRRSKLDDLHEQRNRGSKEADLEKKLSETLEGVKKMKEQLALAEAAKRDAQNELEKKKKLVIFNPPVGEHENSPPIEEDNISSLTTDLSPLSPATSDVGSSQLLEKSLIEGRENKDEEEVEIKKIRAMLESTLEKKENLRKDAEELARKLAVAEEDLRRSRAMGERLMMKLQAGEEEKASLEAEMKSLRVQADQWRKAAEAAAAVLASCDGPATADRTGLTDKFMGDYEHGGRKWWNQKIW</sequence>
<keyword evidence="2 3" id="KW-0175">Coiled coil</keyword>
<feature type="region of interest" description="Disordered" evidence="4">
    <location>
        <begin position="1"/>
        <end position="62"/>
    </location>
</feature>
<dbReference type="PANTHER" id="PTHR34224">
    <property type="entry name" value="INTERACTOR OF CONSTITUTIVE ACTIVE ROPS 2, CHLOROPLASTIC-RELATED"/>
    <property type="match status" value="1"/>
</dbReference>
<keyword evidence="6" id="KW-1185">Reference proteome</keyword>
<comment type="similarity">
    <text evidence="1">Belongs to the ICR family.</text>
</comment>
<evidence type="ECO:0000313" key="5">
    <source>
        <dbReference type="EMBL" id="PKA66558.1"/>
    </source>
</evidence>
<dbReference type="AlphaFoldDB" id="A0A2I0BFI2"/>
<organism evidence="5 6">
    <name type="scientific">Apostasia shenzhenica</name>
    <dbReference type="NCBI Taxonomy" id="1088818"/>
    <lineage>
        <taxon>Eukaryota</taxon>
        <taxon>Viridiplantae</taxon>
        <taxon>Streptophyta</taxon>
        <taxon>Embryophyta</taxon>
        <taxon>Tracheophyta</taxon>
        <taxon>Spermatophyta</taxon>
        <taxon>Magnoliopsida</taxon>
        <taxon>Liliopsida</taxon>
        <taxon>Asparagales</taxon>
        <taxon>Orchidaceae</taxon>
        <taxon>Apostasioideae</taxon>
        <taxon>Apostasia</taxon>
    </lineage>
</organism>
<feature type="compositionally biased region" description="Basic and acidic residues" evidence="4">
    <location>
        <begin position="1"/>
        <end position="11"/>
    </location>
</feature>
<reference evidence="5 6" key="1">
    <citation type="journal article" date="2017" name="Nature">
        <title>The Apostasia genome and the evolution of orchids.</title>
        <authorList>
            <person name="Zhang G.Q."/>
            <person name="Liu K.W."/>
            <person name="Li Z."/>
            <person name="Lohaus R."/>
            <person name="Hsiao Y.Y."/>
            <person name="Niu S.C."/>
            <person name="Wang J.Y."/>
            <person name="Lin Y.C."/>
            <person name="Xu Q."/>
            <person name="Chen L.J."/>
            <person name="Yoshida K."/>
            <person name="Fujiwara S."/>
            <person name="Wang Z.W."/>
            <person name="Zhang Y.Q."/>
            <person name="Mitsuda N."/>
            <person name="Wang M."/>
            <person name="Liu G.H."/>
            <person name="Pecoraro L."/>
            <person name="Huang H.X."/>
            <person name="Xiao X.J."/>
            <person name="Lin M."/>
            <person name="Wu X.Y."/>
            <person name="Wu W.L."/>
            <person name="Chen Y.Y."/>
            <person name="Chang S.B."/>
            <person name="Sakamoto S."/>
            <person name="Ohme-Takagi M."/>
            <person name="Yagi M."/>
            <person name="Zeng S.J."/>
            <person name="Shen C.Y."/>
            <person name="Yeh C.M."/>
            <person name="Luo Y.B."/>
            <person name="Tsai W.C."/>
            <person name="Van de Peer Y."/>
            <person name="Liu Z.J."/>
        </authorList>
    </citation>
    <scope>NUCLEOTIDE SEQUENCE [LARGE SCALE GENOMIC DNA]</scope>
    <source>
        <strain evidence="6">cv. Shenzhen</strain>
        <tissue evidence="5">Stem</tissue>
    </source>
</reference>
<dbReference type="STRING" id="1088818.A0A2I0BFI2"/>
<evidence type="ECO:0000256" key="2">
    <source>
        <dbReference type="ARBA" id="ARBA00023054"/>
    </source>
</evidence>
<feature type="compositionally biased region" description="Basic and acidic residues" evidence="4">
    <location>
        <begin position="37"/>
        <end position="62"/>
    </location>
</feature>
<dbReference type="Proteomes" id="UP000236161">
    <property type="component" value="Unassembled WGS sequence"/>
</dbReference>
<accession>A0A2I0BFI2</accession>
<feature type="coiled-coil region" evidence="3">
    <location>
        <begin position="153"/>
        <end position="236"/>
    </location>
</feature>
<dbReference type="EMBL" id="KZ451885">
    <property type="protein sequence ID" value="PKA66558.1"/>
    <property type="molecule type" value="Genomic_DNA"/>
</dbReference>
<dbReference type="OrthoDB" id="782896at2759"/>
<name>A0A2I0BFI2_9ASPA</name>
<dbReference type="InterPro" id="IPR029688">
    <property type="entry name" value="ICR"/>
</dbReference>
<evidence type="ECO:0000256" key="4">
    <source>
        <dbReference type="SAM" id="MobiDB-lite"/>
    </source>
</evidence>
<evidence type="ECO:0000256" key="3">
    <source>
        <dbReference type="SAM" id="Coils"/>
    </source>
</evidence>
<proteinExistence type="inferred from homology"/>
<protein>
    <submittedName>
        <fullName evidence="5">Interactor of constitutive active ROPs 1</fullName>
    </submittedName>
</protein>